<feature type="compositionally biased region" description="Basic and acidic residues" evidence="1">
    <location>
        <begin position="344"/>
        <end position="359"/>
    </location>
</feature>
<organism evidence="2 3">
    <name type="scientific">Mytilus edulis</name>
    <name type="common">Blue mussel</name>
    <dbReference type="NCBI Taxonomy" id="6550"/>
    <lineage>
        <taxon>Eukaryota</taxon>
        <taxon>Metazoa</taxon>
        <taxon>Spiralia</taxon>
        <taxon>Lophotrochozoa</taxon>
        <taxon>Mollusca</taxon>
        <taxon>Bivalvia</taxon>
        <taxon>Autobranchia</taxon>
        <taxon>Pteriomorphia</taxon>
        <taxon>Mytilida</taxon>
        <taxon>Mytiloidea</taxon>
        <taxon>Mytilidae</taxon>
        <taxon>Mytilinae</taxon>
        <taxon>Mytilus</taxon>
    </lineage>
</organism>
<evidence type="ECO:0000313" key="2">
    <source>
        <dbReference type="EMBL" id="CAG2201687.1"/>
    </source>
</evidence>
<gene>
    <name evidence="2" type="ORF">MEDL_16261</name>
</gene>
<comment type="caution">
    <text evidence="2">The sequence shown here is derived from an EMBL/GenBank/DDBJ whole genome shotgun (WGS) entry which is preliminary data.</text>
</comment>
<evidence type="ECO:0000313" key="3">
    <source>
        <dbReference type="Proteomes" id="UP000683360"/>
    </source>
</evidence>
<reference evidence="2" key="1">
    <citation type="submission" date="2021-03" db="EMBL/GenBank/DDBJ databases">
        <authorList>
            <person name="Bekaert M."/>
        </authorList>
    </citation>
    <scope>NUCLEOTIDE SEQUENCE</scope>
</reference>
<dbReference type="Proteomes" id="UP000683360">
    <property type="component" value="Unassembled WGS sequence"/>
</dbReference>
<dbReference type="EMBL" id="CAJPWZ010000863">
    <property type="protein sequence ID" value="CAG2201687.1"/>
    <property type="molecule type" value="Genomic_DNA"/>
</dbReference>
<feature type="region of interest" description="Disordered" evidence="1">
    <location>
        <begin position="308"/>
        <end position="423"/>
    </location>
</feature>
<name>A0A8S3QZ12_MYTED</name>
<feature type="compositionally biased region" description="Polar residues" evidence="1">
    <location>
        <begin position="327"/>
        <end position="343"/>
    </location>
</feature>
<proteinExistence type="predicted"/>
<keyword evidence="3" id="KW-1185">Reference proteome</keyword>
<dbReference type="OrthoDB" id="6116533at2759"/>
<sequence>MKEVLSKKKSELDSVVKKLETVITDQDIIIGTIKEEMNTVKRSFEQCLTLKDDLNGNAERLRNNVSTIDARLSTECMMSANLKVLVETVQQKEILKIGVKVDKTDQSVGYVIKEVKTHGEEITKIPDRLHMLNKTTEILSTDIEDKWVLVQRTTVALVITVLSICGGLLYSRKHKIDDIEKKIRYLTENKDKPSLQYESLSIVEQIKRRQPEELENKFCVISFSQETHNKHRRITRPSVEGRLRIKKMDEADFVVTNDKSVLKIPHCKVILVFVDHNQKDVILETPGEDEEDIKLLTVQACRKMGVARNTTDNDTDSKLYTLDLGSNPRNHTPNYNIGNGNQTLDHDSGNRTHKTDQDYGSHTTDQYHSYKSNHTTNHDQSGNGNQTTIHQHSGTGNHTTNHDHSHCGNGNHTTNHDHSHSKW</sequence>
<dbReference type="AlphaFoldDB" id="A0A8S3QZ12"/>
<feature type="compositionally biased region" description="Basic and acidic residues" evidence="1">
    <location>
        <begin position="414"/>
        <end position="423"/>
    </location>
</feature>
<feature type="compositionally biased region" description="Polar residues" evidence="1">
    <location>
        <begin position="360"/>
        <end position="399"/>
    </location>
</feature>
<accession>A0A8S3QZ12</accession>
<protein>
    <submittedName>
        <fullName evidence="2">Uncharacterized protein</fullName>
    </submittedName>
</protein>
<evidence type="ECO:0000256" key="1">
    <source>
        <dbReference type="SAM" id="MobiDB-lite"/>
    </source>
</evidence>